<reference evidence="1 2" key="1">
    <citation type="submission" date="2023-08" db="EMBL/GenBank/DDBJ databases">
        <authorList>
            <person name="Joshi A."/>
            <person name="Thite S."/>
        </authorList>
    </citation>
    <scope>NUCLEOTIDE SEQUENCE [LARGE SCALE GENOMIC DNA]</scope>
    <source>
        <strain evidence="1 2">AC40</strain>
    </source>
</reference>
<dbReference type="EMBL" id="JAUZVZ010000026">
    <property type="protein sequence ID" value="MDP4537485.1"/>
    <property type="molecule type" value="Genomic_DNA"/>
</dbReference>
<organism evidence="1 2">
    <name type="scientific">Alkalimonas collagenimarina</name>
    <dbReference type="NCBI Taxonomy" id="400390"/>
    <lineage>
        <taxon>Bacteria</taxon>
        <taxon>Pseudomonadati</taxon>
        <taxon>Pseudomonadota</taxon>
        <taxon>Gammaproteobacteria</taxon>
        <taxon>Alkalimonas</taxon>
    </lineage>
</organism>
<sequence>MAEPLNVLALSEEVSRDSESGKLARDLLSQGQTLYGKNALFPTYLERITPDGRKTLGRISKGKFVPFFCLLTDISKSL</sequence>
<comment type="caution">
    <text evidence="1">The sequence shown here is derived from an EMBL/GenBank/DDBJ whole genome shotgun (WGS) entry which is preliminary data.</text>
</comment>
<dbReference type="RefSeq" id="WP_305894748.1">
    <property type="nucleotide sequence ID" value="NZ_JAUZVZ010000026.1"/>
</dbReference>
<evidence type="ECO:0000313" key="1">
    <source>
        <dbReference type="EMBL" id="MDP4537485.1"/>
    </source>
</evidence>
<gene>
    <name evidence="1" type="ORF">Q3O60_14930</name>
</gene>
<evidence type="ECO:0000313" key="2">
    <source>
        <dbReference type="Proteomes" id="UP001231616"/>
    </source>
</evidence>
<accession>A0ABT9H2E8</accession>
<keyword evidence="2" id="KW-1185">Reference proteome</keyword>
<protein>
    <submittedName>
        <fullName evidence="1">Uncharacterized protein</fullName>
    </submittedName>
</protein>
<dbReference type="Proteomes" id="UP001231616">
    <property type="component" value="Unassembled WGS sequence"/>
</dbReference>
<proteinExistence type="predicted"/>
<name>A0ABT9H2E8_9GAMM</name>